<name>A0A2W1MXK2_9FLAO</name>
<organism evidence="1 2">
    <name type="scientific">Putridiphycobacter roseus</name>
    <dbReference type="NCBI Taxonomy" id="2219161"/>
    <lineage>
        <taxon>Bacteria</taxon>
        <taxon>Pseudomonadati</taxon>
        <taxon>Bacteroidota</taxon>
        <taxon>Flavobacteriia</taxon>
        <taxon>Flavobacteriales</taxon>
        <taxon>Crocinitomicaceae</taxon>
        <taxon>Putridiphycobacter</taxon>
    </lineage>
</organism>
<evidence type="ECO:0000313" key="2">
    <source>
        <dbReference type="Proteomes" id="UP000249248"/>
    </source>
</evidence>
<gene>
    <name evidence="1" type="ORF">DNU06_15440</name>
</gene>
<dbReference type="RefSeq" id="WP_111064402.1">
    <property type="nucleotide sequence ID" value="NZ_JBHUCU010000012.1"/>
</dbReference>
<accession>A0A2W1MXK2</accession>
<sequence length="327" mass="37166">MRKEIIISIILFIAFTGLSQTKRITTGDGSLTKELIYEDDPSVLPKWEINIQPFSIGLSPNFIGAYLEPRYRCENLSFSMPLMFSYSKYDLIPAYNDTVRAIDCKLLGHYELTSKESVKEEIITIKNDSIIWRNINRNKLSSYYGDFGIGYCQSGSSYQKHKIYGPTISFDGGAIRTLELIFGFSREKSKAIHLQIDSVSISQFRINRLYVNGTLGLVNEFDMYFSQGYSYNAAALQDARASEFLKFIPFGWRIGYCFSKSIKHSSSAFTFGIETGQKARYKQIGVGILGWTSNPRSYSNTLYINIRFGFSFGGKTKYTRKKAPNNG</sequence>
<reference evidence="1 2" key="1">
    <citation type="submission" date="2018-06" db="EMBL/GenBank/DDBJ databases">
        <title>The draft genome sequence of Crocinitomix sp. SM1701.</title>
        <authorList>
            <person name="Zhang X."/>
        </authorList>
    </citation>
    <scope>NUCLEOTIDE SEQUENCE [LARGE SCALE GENOMIC DNA]</scope>
    <source>
        <strain evidence="1 2">SM1701</strain>
    </source>
</reference>
<protein>
    <recommendedName>
        <fullName evidence="3">DUF4421 domain-containing protein</fullName>
    </recommendedName>
</protein>
<keyword evidence="2" id="KW-1185">Reference proteome</keyword>
<comment type="caution">
    <text evidence="1">The sequence shown here is derived from an EMBL/GenBank/DDBJ whole genome shotgun (WGS) entry which is preliminary data.</text>
</comment>
<proteinExistence type="predicted"/>
<dbReference type="Proteomes" id="UP000249248">
    <property type="component" value="Unassembled WGS sequence"/>
</dbReference>
<evidence type="ECO:0008006" key="3">
    <source>
        <dbReference type="Google" id="ProtNLM"/>
    </source>
</evidence>
<dbReference type="EMBL" id="QKSB01000014">
    <property type="protein sequence ID" value="PZE15900.1"/>
    <property type="molecule type" value="Genomic_DNA"/>
</dbReference>
<evidence type="ECO:0000313" key="1">
    <source>
        <dbReference type="EMBL" id="PZE15900.1"/>
    </source>
</evidence>
<dbReference type="AlphaFoldDB" id="A0A2W1MXK2"/>